<dbReference type="Proteomes" id="UP000000305">
    <property type="component" value="Unassembled WGS sequence"/>
</dbReference>
<sequence>MRYGGKKYRRSVADKTLEIQKDEDKVTQKGGSETFRKECPALKGCRDRKSLIRPPVW</sequence>
<dbReference type="HOGENOM" id="CLU_2998521_0_0_1"/>
<dbReference type="InParanoid" id="E9GD54"/>
<gene>
    <name evidence="1" type="ORF">DAPPUDRAFT_316510</name>
</gene>
<protein>
    <submittedName>
        <fullName evidence="1">Uncharacterized protein</fullName>
    </submittedName>
</protein>
<proteinExistence type="predicted"/>
<dbReference type="KEGG" id="dpx:DAPPUDRAFT_316510"/>
<organism evidence="1 2">
    <name type="scientific">Daphnia pulex</name>
    <name type="common">Water flea</name>
    <dbReference type="NCBI Taxonomy" id="6669"/>
    <lineage>
        <taxon>Eukaryota</taxon>
        <taxon>Metazoa</taxon>
        <taxon>Ecdysozoa</taxon>
        <taxon>Arthropoda</taxon>
        <taxon>Crustacea</taxon>
        <taxon>Branchiopoda</taxon>
        <taxon>Diplostraca</taxon>
        <taxon>Cladocera</taxon>
        <taxon>Anomopoda</taxon>
        <taxon>Daphniidae</taxon>
        <taxon>Daphnia</taxon>
    </lineage>
</organism>
<evidence type="ECO:0000313" key="1">
    <source>
        <dbReference type="EMBL" id="EFX82752.1"/>
    </source>
</evidence>
<keyword evidence="2" id="KW-1185">Reference proteome</keyword>
<evidence type="ECO:0000313" key="2">
    <source>
        <dbReference type="Proteomes" id="UP000000305"/>
    </source>
</evidence>
<reference evidence="1 2" key="1">
    <citation type="journal article" date="2011" name="Science">
        <title>The ecoresponsive genome of Daphnia pulex.</title>
        <authorList>
            <person name="Colbourne J.K."/>
            <person name="Pfrender M.E."/>
            <person name="Gilbert D."/>
            <person name="Thomas W.K."/>
            <person name="Tucker A."/>
            <person name="Oakley T.H."/>
            <person name="Tokishita S."/>
            <person name="Aerts A."/>
            <person name="Arnold G.J."/>
            <person name="Basu M.K."/>
            <person name="Bauer D.J."/>
            <person name="Caceres C.E."/>
            <person name="Carmel L."/>
            <person name="Casola C."/>
            <person name="Choi J.H."/>
            <person name="Detter J.C."/>
            <person name="Dong Q."/>
            <person name="Dusheyko S."/>
            <person name="Eads B.D."/>
            <person name="Frohlich T."/>
            <person name="Geiler-Samerotte K.A."/>
            <person name="Gerlach D."/>
            <person name="Hatcher P."/>
            <person name="Jogdeo S."/>
            <person name="Krijgsveld J."/>
            <person name="Kriventseva E.V."/>
            <person name="Kultz D."/>
            <person name="Laforsch C."/>
            <person name="Lindquist E."/>
            <person name="Lopez J."/>
            <person name="Manak J.R."/>
            <person name="Muller J."/>
            <person name="Pangilinan J."/>
            <person name="Patwardhan R.P."/>
            <person name="Pitluck S."/>
            <person name="Pritham E.J."/>
            <person name="Rechtsteiner A."/>
            <person name="Rho M."/>
            <person name="Rogozin I.B."/>
            <person name="Sakarya O."/>
            <person name="Salamov A."/>
            <person name="Schaack S."/>
            <person name="Shapiro H."/>
            <person name="Shiga Y."/>
            <person name="Skalitzky C."/>
            <person name="Smith Z."/>
            <person name="Souvorov A."/>
            <person name="Sung W."/>
            <person name="Tang Z."/>
            <person name="Tsuchiya D."/>
            <person name="Tu H."/>
            <person name="Vos H."/>
            <person name="Wang M."/>
            <person name="Wolf Y.I."/>
            <person name="Yamagata H."/>
            <person name="Yamada T."/>
            <person name="Ye Y."/>
            <person name="Shaw J.R."/>
            <person name="Andrews J."/>
            <person name="Crease T.J."/>
            <person name="Tang H."/>
            <person name="Lucas S.M."/>
            <person name="Robertson H.M."/>
            <person name="Bork P."/>
            <person name="Koonin E.V."/>
            <person name="Zdobnov E.M."/>
            <person name="Grigoriev I.V."/>
            <person name="Lynch M."/>
            <person name="Boore J.L."/>
        </authorList>
    </citation>
    <scope>NUCLEOTIDE SEQUENCE [LARGE SCALE GENOMIC DNA]</scope>
</reference>
<dbReference type="AlphaFoldDB" id="E9GD54"/>
<accession>E9GD54</accession>
<dbReference type="EMBL" id="GL732539">
    <property type="protein sequence ID" value="EFX82752.1"/>
    <property type="molecule type" value="Genomic_DNA"/>
</dbReference>
<name>E9GD54_DAPPU</name>